<proteinExistence type="predicted"/>
<name>A0ABY7P587_9ACTN</name>
<dbReference type="InterPro" id="IPR043502">
    <property type="entry name" value="DNA/RNA_pol_sf"/>
</dbReference>
<evidence type="ECO:0000313" key="2">
    <source>
        <dbReference type="EMBL" id="WBO65706.1"/>
    </source>
</evidence>
<dbReference type="Proteomes" id="UP001212326">
    <property type="component" value="Chromosome"/>
</dbReference>
<gene>
    <name evidence="2" type="ORF">O1G22_24265</name>
</gene>
<evidence type="ECO:0000259" key="1">
    <source>
        <dbReference type="PROSITE" id="PS50878"/>
    </source>
</evidence>
<dbReference type="PROSITE" id="PS50878">
    <property type="entry name" value="RT_POL"/>
    <property type="match status" value="1"/>
</dbReference>
<keyword evidence="2" id="KW-0808">Transferase</keyword>
<evidence type="ECO:0000313" key="3">
    <source>
        <dbReference type="Proteomes" id="UP001212326"/>
    </source>
</evidence>
<keyword evidence="2" id="KW-0695">RNA-directed DNA polymerase</keyword>
<protein>
    <submittedName>
        <fullName evidence="2">RNA-directed DNA polymerase</fullName>
    </submittedName>
</protein>
<sequence length="492" mass="56601">MNRRPFFAYLDEAWTRLFHGRGRSEIPDIINWADINASWFDVRKNVVTALRSGQVGPDYVEVLDLPKNPVAVRPIARLTVHDRLVYDTLVFSIAELVEAQLRESVYSARWGDNGKSFWSPVNSWVSMQKHGVQLVTETPFQLARTDVVSFYEHIDIDTLAIDIQSTGASPRVTESLITYLRMFQSSSHAWGIPQGPDSSAILANLYLLPVDEFVHRSDFEYLRYSDDMMIFDTERESLRDALLEINAILRSRRLSMSMTKTSIHDEANALSQLEDLEKDAINYGLKIGEIGADERLYKLFLEAIAGKQLDRDVKFALFRMGNLKDDRALPWALRHLKESHHLVVEIIRYLECFPERLHAVTRAYVSTMRQAADRKYDSLEQRILQAATRQRINSPDIRDAAWAILQNKNKSSLPREFAARYLGRVSTIADGQLLRREYEHESDVNVRRALLVAMYEAHSVSRPLLERLAQSNSRLVWVSRYLLGDPVVPLPR</sequence>
<accession>A0ABY7P587</accession>
<dbReference type="EMBL" id="CP115300">
    <property type="protein sequence ID" value="WBO65706.1"/>
    <property type="molecule type" value="Genomic_DNA"/>
</dbReference>
<keyword evidence="2" id="KW-0548">Nucleotidyltransferase</keyword>
<feature type="domain" description="Reverse transcriptase" evidence="1">
    <location>
        <begin position="46"/>
        <end position="287"/>
    </location>
</feature>
<dbReference type="GO" id="GO:0003964">
    <property type="term" value="F:RNA-directed DNA polymerase activity"/>
    <property type="evidence" value="ECO:0007669"/>
    <property type="project" value="UniProtKB-KW"/>
</dbReference>
<dbReference type="SUPFAM" id="SSF56672">
    <property type="entry name" value="DNA/RNA polymerases"/>
    <property type="match status" value="1"/>
</dbReference>
<organism evidence="2 3">
    <name type="scientific">Streptomyces camelliae</name>
    <dbReference type="NCBI Taxonomy" id="3004093"/>
    <lineage>
        <taxon>Bacteria</taxon>
        <taxon>Bacillati</taxon>
        <taxon>Actinomycetota</taxon>
        <taxon>Actinomycetes</taxon>
        <taxon>Kitasatosporales</taxon>
        <taxon>Streptomycetaceae</taxon>
        <taxon>Streptomyces</taxon>
    </lineage>
</organism>
<dbReference type="CDD" id="cd01646">
    <property type="entry name" value="RT_Bac_retron_I"/>
    <property type="match status" value="1"/>
</dbReference>
<keyword evidence="3" id="KW-1185">Reference proteome</keyword>
<reference evidence="2 3" key="1">
    <citation type="submission" date="2022-12" db="EMBL/GenBank/DDBJ databases">
        <authorList>
            <person name="Mo P."/>
        </authorList>
    </citation>
    <scope>NUCLEOTIDE SEQUENCE [LARGE SCALE GENOMIC DNA]</scope>
    <source>
        <strain evidence="2 3">HUAS 2-6</strain>
    </source>
</reference>
<dbReference type="Pfam" id="PF00078">
    <property type="entry name" value="RVT_1"/>
    <property type="match status" value="1"/>
</dbReference>
<dbReference type="InterPro" id="IPR000477">
    <property type="entry name" value="RT_dom"/>
</dbReference>
<dbReference type="RefSeq" id="WP_270083247.1">
    <property type="nucleotide sequence ID" value="NZ_CP115300.1"/>
</dbReference>